<proteinExistence type="inferred from homology"/>
<dbReference type="AlphaFoldDB" id="A0A8H5GGG7"/>
<dbReference type="GO" id="GO:0042910">
    <property type="term" value="F:xenobiotic transmembrane transporter activity"/>
    <property type="evidence" value="ECO:0007669"/>
    <property type="project" value="InterPro"/>
</dbReference>
<keyword evidence="4 7" id="KW-1133">Transmembrane helix</keyword>
<feature type="transmembrane region" description="Helical" evidence="7">
    <location>
        <begin position="236"/>
        <end position="264"/>
    </location>
</feature>
<feature type="transmembrane region" description="Helical" evidence="7">
    <location>
        <begin position="63"/>
        <end position="86"/>
    </location>
</feature>
<dbReference type="Proteomes" id="UP000559027">
    <property type="component" value="Unassembled WGS sequence"/>
</dbReference>
<dbReference type="GO" id="GO:0016020">
    <property type="term" value="C:membrane"/>
    <property type="evidence" value="ECO:0007669"/>
    <property type="project" value="UniProtKB-SubCell"/>
</dbReference>
<sequence>MTVDCEVESPLMKNAITSETTPLIAPAPPRMHGSDTRADLRLPPSGENSLQMLKEETLVLARYAFPVLGTQLLEYFLIVAPVVSIGHLSTNALAAITLGSMTATVSGFGIIQGLTCALDTLLPSAWTSTKPQLVGLWSQRMCVVVAAFLIPTFVVWFNAEAILLALRQEPEIAYLAALYLKWVSLGLPAYGFNNIIRRYFQAQNLFSIPTRVVMIVTPINALLNYVLVWGPEPIRLGFIGAPLATAISFNLISILSIIYGIFFIPRTAWHPISMKIFTGLGVLTRLGMSGVGQLASEYWAWEGVAFGASLLGPVALASQSVLLSSTMITFQAFFSIAVAASVRIGNLLGERKARRAGIATATSYICAFFFALFTCTMFTVFRKSWAHIFNDDPEVVSEVAAILPLCALFQMFDCMATVSGGILRARGRQLTGAVLTFSAYYIVGIPVGMLLAFKYHMRLYGIWIGLALSLLYCGVFGIWLAVRTDWQHEVDKVQNRLEEERERDRKATPIEEGEREIE</sequence>
<dbReference type="GO" id="GO:1990961">
    <property type="term" value="P:xenobiotic detoxification by transmembrane export across the plasma membrane"/>
    <property type="evidence" value="ECO:0007669"/>
    <property type="project" value="InterPro"/>
</dbReference>
<evidence type="ECO:0000313" key="9">
    <source>
        <dbReference type="Proteomes" id="UP000559027"/>
    </source>
</evidence>
<feature type="transmembrane region" description="Helical" evidence="7">
    <location>
        <begin position="401"/>
        <end position="423"/>
    </location>
</feature>
<feature type="transmembrane region" description="Helical" evidence="7">
    <location>
        <begin position="143"/>
        <end position="166"/>
    </location>
</feature>
<dbReference type="EMBL" id="JAACJO010000001">
    <property type="protein sequence ID" value="KAF5364360.1"/>
    <property type="molecule type" value="Genomic_DNA"/>
</dbReference>
<dbReference type="NCBIfam" id="TIGR00797">
    <property type="entry name" value="matE"/>
    <property type="match status" value="1"/>
</dbReference>
<accession>A0A8H5GGG7</accession>
<keyword evidence="9" id="KW-1185">Reference proteome</keyword>
<feature type="transmembrane region" description="Helical" evidence="7">
    <location>
        <begin position="212"/>
        <end position="230"/>
    </location>
</feature>
<feature type="transmembrane region" description="Helical" evidence="7">
    <location>
        <begin position="321"/>
        <end position="344"/>
    </location>
</feature>
<evidence type="ECO:0000256" key="6">
    <source>
        <dbReference type="SAM" id="MobiDB-lite"/>
    </source>
</evidence>
<dbReference type="Pfam" id="PF01554">
    <property type="entry name" value="MatE"/>
    <property type="match status" value="2"/>
</dbReference>
<feature type="compositionally biased region" description="Basic and acidic residues" evidence="6">
    <location>
        <begin position="497"/>
        <end position="509"/>
    </location>
</feature>
<comment type="caution">
    <text evidence="8">The sequence shown here is derived from an EMBL/GenBank/DDBJ whole genome shotgun (WGS) entry which is preliminary data.</text>
</comment>
<dbReference type="GO" id="GO:0015297">
    <property type="term" value="F:antiporter activity"/>
    <property type="evidence" value="ECO:0007669"/>
    <property type="project" value="InterPro"/>
</dbReference>
<dbReference type="InterPro" id="IPR045069">
    <property type="entry name" value="MATE_euk"/>
</dbReference>
<gene>
    <name evidence="8" type="ORF">D9756_001113</name>
</gene>
<dbReference type="InterPro" id="IPR002528">
    <property type="entry name" value="MATE_fam"/>
</dbReference>
<reference evidence="8 9" key="1">
    <citation type="journal article" date="2020" name="ISME J.">
        <title>Uncovering the hidden diversity of litter-decomposition mechanisms in mushroom-forming fungi.</title>
        <authorList>
            <person name="Floudas D."/>
            <person name="Bentzer J."/>
            <person name="Ahren D."/>
            <person name="Johansson T."/>
            <person name="Persson P."/>
            <person name="Tunlid A."/>
        </authorList>
    </citation>
    <scope>NUCLEOTIDE SEQUENCE [LARGE SCALE GENOMIC DNA]</scope>
    <source>
        <strain evidence="8 9">CBS 146.42</strain>
    </source>
</reference>
<evidence type="ECO:0000256" key="5">
    <source>
        <dbReference type="ARBA" id="ARBA00023136"/>
    </source>
</evidence>
<dbReference type="PANTHER" id="PTHR11206">
    <property type="entry name" value="MULTIDRUG RESISTANCE PROTEIN"/>
    <property type="match status" value="1"/>
</dbReference>
<comment type="subcellular location">
    <subcellularLocation>
        <location evidence="1">Membrane</location>
        <topology evidence="1">Multi-pass membrane protein</topology>
    </subcellularLocation>
</comment>
<keyword evidence="3 7" id="KW-0812">Transmembrane</keyword>
<evidence type="ECO:0000256" key="3">
    <source>
        <dbReference type="ARBA" id="ARBA00022692"/>
    </source>
</evidence>
<evidence type="ECO:0000313" key="8">
    <source>
        <dbReference type="EMBL" id="KAF5364360.1"/>
    </source>
</evidence>
<feature type="transmembrane region" description="Helical" evidence="7">
    <location>
        <begin position="430"/>
        <end position="453"/>
    </location>
</feature>
<keyword evidence="5 7" id="KW-0472">Membrane</keyword>
<feature type="transmembrane region" description="Helical" evidence="7">
    <location>
        <begin position="92"/>
        <end position="122"/>
    </location>
</feature>
<evidence type="ECO:0000256" key="1">
    <source>
        <dbReference type="ARBA" id="ARBA00004141"/>
    </source>
</evidence>
<feature type="transmembrane region" description="Helical" evidence="7">
    <location>
        <begin position="459"/>
        <end position="482"/>
    </location>
</feature>
<evidence type="ECO:0000256" key="2">
    <source>
        <dbReference type="ARBA" id="ARBA00010199"/>
    </source>
</evidence>
<comment type="similarity">
    <text evidence="2">Belongs to the multi antimicrobial extrusion (MATE) (TC 2.A.66.1) family.</text>
</comment>
<organism evidence="8 9">
    <name type="scientific">Leucocoprinus leucothites</name>
    <dbReference type="NCBI Taxonomy" id="201217"/>
    <lineage>
        <taxon>Eukaryota</taxon>
        <taxon>Fungi</taxon>
        <taxon>Dikarya</taxon>
        <taxon>Basidiomycota</taxon>
        <taxon>Agaricomycotina</taxon>
        <taxon>Agaricomycetes</taxon>
        <taxon>Agaricomycetidae</taxon>
        <taxon>Agaricales</taxon>
        <taxon>Agaricineae</taxon>
        <taxon>Agaricaceae</taxon>
        <taxon>Leucocoprinus</taxon>
    </lineage>
</organism>
<feature type="transmembrane region" description="Helical" evidence="7">
    <location>
        <begin position="172"/>
        <end position="192"/>
    </location>
</feature>
<evidence type="ECO:0000256" key="4">
    <source>
        <dbReference type="ARBA" id="ARBA00022989"/>
    </source>
</evidence>
<feature type="region of interest" description="Disordered" evidence="6">
    <location>
        <begin position="497"/>
        <end position="518"/>
    </location>
</feature>
<evidence type="ECO:0008006" key="10">
    <source>
        <dbReference type="Google" id="ProtNLM"/>
    </source>
</evidence>
<feature type="transmembrane region" description="Helical" evidence="7">
    <location>
        <begin position="356"/>
        <end position="381"/>
    </location>
</feature>
<name>A0A8H5GGG7_9AGAR</name>
<protein>
    <recommendedName>
        <fullName evidence="10">MATE efflux family protein</fullName>
    </recommendedName>
</protein>
<evidence type="ECO:0000256" key="7">
    <source>
        <dbReference type="SAM" id="Phobius"/>
    </source>
</evidence>
<dbReference type="CDD" id="cd13132">
    <property type="entry name" value="MATE_eukaryotic"/>
    <property type="match status" value="1"/>
</dbReference>
<dbReference type="OrthoDB" id="2126698at2759"/>